<feature type="binding site" evidence="1">
    <location>
        <position position="279"/>
    </location>
    <ligand>
        <name>Zn(2+)</name>
        <dbReference type="ChEBI" id="CHEBI:29105"/>
    </ligand>
</feature>
<dbReference type="InterPro" id="IPR007822">
    <property type="entry name" value="LANC-like"/>
</dbReference>
<dbReference type="PRINTS" id="PR01950">
    <property type="entry name" value="LANCSUPER"/>
</dbReference>
<dbReference type="GO" id="GO:0046872">
    <property type="term" value="F:metal ion binding"/>
    <property type="evidence" value="ECO:0007669"/>
    <property type="project" value="UniProtKB-KW"/>
</dbReference>
<organism evidence="3 4">
    <name type="scientific">Phytohabitans rumicis</name>
    <dbReference type="NCBI Taxonomy" id="1076125"/>
    <lineage>
        <taxon>Bacteria</taxon>
        <taxon>Bacillati</taxon>
        <taxon>Actinomycetota</taxon>
        <taxon>Actinomycetes</taxon>
        <taxon>Micromonosporales</taxon>
        <taxon>Micromonosporaceae</taxon>
    </lineage>
</organism>
<protein>
    <recommendedName>
        <fullName evidence="5">Lanthionine synthetase</fullName>
    </recommendedName>
</protein>
<evidence type="ECO:0000256" key="1">
    <source>
        <dbReference type="PIRSR" id="PIRSR607822-1"/>
    </source>
</evidence>
<proteinExistence type="predicted"/>
<keyword evidence="1" id="KW-0862">Zinc</keyword>
<dbReference type="PRINTS" id="PR01955">
    <property type="entry name" value="LANCFRANKIA"/>
</dbReference>
<feature type="binding site" evidence="1">
    <location>
        <position position="328"/>
    </location>
    <ligand>
        <name>Zn(2+)</name>
        <dbReference type="ChEBI" id="CHEBI:29105"/>
    </ligand>
</feature>
<dbReference type="AlphaFoldDB" id="A0A6V8LF59"/>
<reference evidence="3 4" key="2">
    <citation type="submission" date="2020-03" db="EMBL/GenBank/DDBJ databases">
        <authorList>
            <person name="Ichikawa N."/>
            <person name="Kimura A."/>
            <person name="Kitahashi Y."/>
            <person name="Uohara A."/>
        </authorList>
    </citation>
    <scope>NUCLEOTIDE SEQUENCE [LARGE SCALE GENOMIC DNA]</scope>
    <source>
        <strain evidence="3 4">NBRC 108638</strain>
    </source>
</reference>
<dbReference type="Gene3D" id="1.50.10.20">
    <property type="match status" value="1"/>
</dbReference>
<evidence type="ECO:0008006" key="5">
    <source>
        <dbReference type="Google" id="ProtNLM"/>
    </source>
</evidence>
<dbReference type="Pfam" id="PF05147">
    <property type="entry name" value="LANC_like"/>
    <property type="match status" value="1"/>
</dbReference>
<keyword evidence="4" id="KW-1185">Reference proteome</keyword>
<name>A0A6V8LF59_9ACTN</name>
<evidence type="ECO:0000313" key="3">
    <source>
        <dbReference type="EMBL" id="GFJ93249.1"/>
    </source>
</evidence>
<dbReference type="InterPro" id="IPR033889">
    <property type="entry name" value="LanC"/>
</dbReference>
<dbReference type="GO" id="GO:0031179">
    <property type="term" value="P:peptide modification"/>
    <property type="evidence" value="ECO:0007669"/>
    <property type="project" value="InterPro"/>
</dbReference>
<evidence type="ECO:0000313" key="4">
    <source>
        <dbReference type="Proteomes" id="UP000482960"/>
    </source>
</evidence>
<dbReference type="EMBL" id="BLPG01000001">
    <property type="protein sequence ID" value="GFJ93249.1"/>
    <property type="molecule type" value="Genomic_DNA"/>
</dbReference>
<keyword evidence="1" id="KW-0479">Metal-binding</keyword>
<gene>
    <name evidence="3" type="ORF">Prum_068910</name>
</gene>
<sequence>MLAATISDELSVPPPLADCDDDSPTSPRWRHQSLSKGAAGVALLHAARASTTSDADQRVHAWLTRAVCEDLSVGRGAGLWFGTPAVAFALAVSAPDRYQPALARLDAAVTDLTERRLRAADARIAAGTRPALSEFDLVRGLAGLGAYQLYHRPGDALTRRVLDYLVRLTEPVPAHDAAAPAAPGWWTSDAGLGQPTIPGGHANLGMAHGIAGPLALLALASRQEVTVPGQADAIDRICHWLDDWRQPTPTGPWWPERVTIADLRAGRPGQPGPARPSWCYGTPGLARAQQLAAIARHQHDRQIAAEHALTQCLADPAQLARLTDPYLCHGWAGLTATVWYAAADAATPSLAAHLPGLVGALLTHATTHTGVDPLPGLIDGRAGVAITLHTFATAATAAAWPACLLIN</sequence>
<evidence type="ECO:0000256" key="2">
    <source>
        <dbReference type="SAM" id="MobiDB-lite"/>
    </source>
</evidence>
<dbReference type="SUPFAM" id="SSF158745">
    <property type="entry name" value="LanC-like"/>
    <property type="match status" value="1"/>
</dbReference>
<dbReference type="CDD" id="cd04793">
    <property type="entry name" value="LanC"/>
    <property type="match status" value="1"/>
</dbReference>
<comment type="caution">
    <text evidence="3">The sequence shown here is derived from an EMBL/GenBank/DDBJ whole genome shotgun (WGS) entry which is preliminary data.</text>
</comment>
<feature type="binding site" evidence="1">
    <location>
        <position position="329"/>
    </location>
    <ligand>
        <name>Zn(2+)</name>
        <dbReference type="ChEBI" id="CHEBI:29105"/>
    </ligand>
</feature>
<accession>A0A6V8LF59</accession>
<dbReference type="SMART" id="SM01260">
    <property type="entry name" value="LANC_like"/>
    <property type="match status" value="1"/>
</dbReference>
<reference evidence="3 4" key="1">
    <citation type="submission" date="2020-03" db="EMBL/GenBank/DDBJ databases">
        <title>Whole genome shotgun sequence of Phytohabitans rumicis NBRC 108638.</title>
        <authorList>
            <person name="Komaki H."/>
            <person name="Tamura T."/>
        </authorList>
    </citation>
    <scope>NUCLEOTIDE SEQUENCE [LARGE SCALE GENOMIC DNA]</scope>
    <source>
        <strain evidence="3 4">NBRC 108638</strain>
    </source>
</reference>
<dbReference type="Proteomes" id="UP000482960">
    <property type="component" value="Unassembled WGS sequence"/>
</dbReference>
<feature type="region of interest" description="Disordered" evidence="2">
    <location>
        <begin position="12"/>
        <end position="31"/>
    </location>
</feature>